<protein>
    <submittedName>
        <fullName evidence="1">Head-to-tail stopper</fullName>
    </submittedName>
</protein>
<dbReference type="Proteomes" id="UP000693682">
    <property type="component" value="Segment"/>
</dbReference>
<keyword evidence="2" id="KW-1185">Reference proteome</keyword>
<organism evidence="1 2">
    <name type="scientific">Microbacterium phage Honk</name>
    <dbReference type="NCBI Taxonomy" id="2836095"/>
    <lineage>
        <taxon>Viruses</taxon>
        <taxon>Duplodnaviria</taxon>
        <taxon>Heunggongvirae</taxon>
        <taxon>Uroviricota</taxon>
        <taxon>Caudoviricetes</taxon>
        <taxon>Casidaviridae</taxon>
        <taxon>Honkvirus</taxon>
        <taxon>Honkvirus honk</taxon>
    </lineage>
</organism>
<reference evidence="1" key="1">
    <citation type="submission" date="2021-04" db="EMBL/GenBank/DDBJ databases">
        <authorList>
            <person name="Ulbrich M."/>
            <person name="Aldana K.S."/>
            <person name="Brown J.W."/>
            <person name="Campbell D.M."/>
            <person name="Chai A.E."/>
            <person name="Dalson K.A."/>
            <person name="Dembinski E."/>
            <person name="Gomez D.E."/>
            <person name="Gupta K."/>
            <person name="Guyot M."/>
            <person name="Hocutt K.M."/>
            <person name="Holsinger J.M."/>
            <person name="Ibarra L.A."/>
            <person name="Jeon T.-Y."/>
            <person name="Mackenzie M."/>
            <person name="Marquez I.-P.P."/>
            <person name="Mathenge R.W."/>
            <person name="Mo B.F."/>
            <person name="Nelson S."/>
            <person name="Zepeda J."/>
            <person name="Zhang L.J."/>
            <person name="Ngo R."/>
            <person name="Tse V.Y."/>
            <person name="Garlena R.A."/>
            <person name="Russell D.A."/>
            <person name="Pope W.H."/>
            <person name="Jacobs-Sera D."/>
            <person name="Hatfull G.F."/>
            <person name="Reddi K."/>
            <person name="Moberg-Parker J."/>
            <person name="Freise A.C."/>
        </authorList>
    </citation>
    <scope>NUCLEOTIDE SEQUENCE</scope>
</reference>
<evidence type="ECO:0000313" key="2">
    <source>
        <dbReference type="Proteomes" id="UP000693682"/>
    </source>
</evidence>
<proteinExistence type="predicted"/>
<dbReference type="EMBL" id="MW862981">
    <property type="protein sequence ID" value="QWY81831.1"/>
    <property type="molecule type" value="Genomic_DNA"/>
</dbReference>
<evidence type="ECO:0000313" key="1">
    <source>
        <dbReference type="EMBL" id="QWY81831.1"/>
    </source>
</evidence>
<gene>
    <name evidence="1" type="primary">8</name>
    <name evidence="1" type="ORF">SEA_HONK_8</name>
</gene>
<accession>A0A8F3IK96</accession>
<sequence length="111" mass="12119">MLTTIASTSPIYRLRPTEAVDSVGDTVTSWADPARALIPRATFDDGPSSGGFPRTEGTAELHIVGRFDITSADRVEYLGEVWRIEGRVNVQRSLASGTLTSVRLSRVEARR</sequence>
<name>A0A8F3IK96_9CAUD</name>